<evidence type="ECO:0008006" key="4">
    <source>
        <dbReference type="Google" id="ProtNLM"/>
    </source>
</evidence>
<gene>
    <name evidence="2" type="ORF">H8S76_04365</name>
</gene>
<feature type="signal peptide" evidence="1">
    <location>
        <begin position="1"/>
        <end position="27"/>
    </location>
</feature>
<feature type="chain" id="PRO_5045834558" description="DUF4430 domain-containing protein" evidence="1">
    <location>
        <begin position="28"/>
        <end position="174"/>
    </location>
</feature>
<reference evidence="2 3" key="1">
    <citation type="submission" date="2020-08" db="EMBL/GenBank/DDBJ databases">
        <title>Genome public.</title>
        <authorList>
            <person name="Liu C."/>
            <person name="Sun Q."/>
        </authorList>
    </citation>
    <scope>NUCLEOTIDE SEQUENCE [LARGE SCALE GENOMIC DNA]</scope>
    <source>
        <strain evidence="2 3">NSJ-34</strain>
    </source>
</reference>
<comment type="caution">
    <text evidence="2">The sequence shown here is derived from an EMBL/GenBank/DDBJ whole genome shotgun (WGS) entry which is preliminary data.</text>
</comment>
<dbReference type="EMBL" id="JACOOU010000001">
    <property type="protein sequence ID" value="MBC5671473.1"/>
    <property type="molecule type" value="Genomic_DNA"/>
</dbReference>
<dbReference type="Proteomes" id="UP000654573">
    <property type="component" value="Unassembled WGS sequence"/>
</dbReference>
<evidence type="ECO:0000313" key="2">
    <source>
        <dbReference type="EMBL" id="MBC5671473.1"/>
    </source>
</evidence>
<protein>
    <recommendedName>
        <fullName evidence="4">DUF4430 domain-containing protein</fullName>
    </recommendedName>
</protein>
<sequence length="174" mass="19042">MKKGMKRFLGIVLAMVMMLSMSISVFAADNDISVTVTLNAVADGTHPALNGSATVKVAPGTNVELIVKEALPKMNLDITKGFWKVVPDWQNPDIKYNAIDGLYIGGTAETNLFYQGKAYESDAAYYGVGWTYSGFDGNTPLNENNYMSQNTISQDRSSVVLSYASYYYPKTTSK</sequence>
<dbReference type="RefSeq" id="WP_054352945.1">
    <property type="nucleotide sequence ID" value="NZ_JACOOU010000001.1"/>
</dbReference>
<evidence type="ECO:0000256" key="1">
    <source>
        <dbReference type="SAM" id="SignalP"/>
    </source>
</evidence>
<accession>A0ABR7F8B7</accession>
<organism evidence="2 3">
    <name type="scientific">Blautia celeris</name>
    <dbReference type="NCBI Taxonomy" id="2763026"/>
    <lineage>
        <taxon>Bacteria</taxon>
        <taxon>Bacillati</taxon>
        <taxon>Bacillota</taxon>
        <taxon>Clostridia</taxon>
        <taxon>Lachnospirales</taxon>
        <taxon>Lachnospiraceae</taxon>
        <taxon>Blautia</taxon>
    </lineage>
</organism>
<evidence type="ECO:0000313" key="3">
    <source>
        <dbReference type="Proteomes" id="UP000654573"/>
    </source>
</evidence>
<keyword evidence="3" id="KW-1185">Reference proteome</keyword>
<proteinExistence type="predicted"/>
<keyword evidence="1" id="KW-0732">Signal</keyword>
<name>A0ABR7F8B7_9FIRM</name>